<proteinExistence type="predicted"/>
<dbReference type="AlphaFoldDB" id="A0A8H3XBV1"/>
<feature type="compositionally biased region" description="Polar residues" evidence="1">
    <location>
        <begin position="1"/>
        <end position="34"/>
    </location>
</feature>
<dbReference type="Proteomes" id="UP000439903">
    <property type="component" value="Unassembled WGS sequence"/>
</dbReference>
<feature type="region of interest" description="Disordered" evidence="1">
    <location>
        <begin position="1"/>
        <end position="84"/>
    </location>
</feature>
<comment type="caution">
    <text evidence="2">The sequence shown here is derived from an EMBL/GenBank/DDBJ whole genome shotgun (WGS) entry which is preliminary data.</text>
</comment>
<keyword evidence="3" id="KW-1185">Reference proteome</keyword>
<reference evidence="2 3" key="1">
    <citation type="journal article" date="2019" name="Environ. Microbiol.">
        <title>At the nexus of three kingdoms: the genome of the mycorrhizal fungus Gigaspora margarita provides insights into plant, endobacterial and fungal interactions.</title>
        <authorList>
            <person name="Venice F."/>
            <person name="Ghignone S."/>
            <person name="Salvioli di Fossalunga A."/>
            <person name="Amselem J."/>
            <person name="Novero M."/>
            <person name="Xianan X."/>
            <person name="Sedzielewska Toro K."/>
            <person name="Morin E."/>
            <person name="Lipzen A."/>
            <person name="Grigoriev I.V."/>
            <person name="Henrissat B."/>
            <person name="Martin F.M."/>
            <person name="Bonfante P."/>
        </authorList>
    </citation>
    <scope>NUCLEOTIDE SEQUENCE [LARGE SCALE GENOMIC DNA]</scope>
    <source>
        <strain evidence="2 3">BEG34</strain>
    </source>
</reference>
<dbReference type="EMBL" id="WTPW01001313">
    <property type="protein sequence ID" value="KAF0443233.1"/>
    <property type="molecule type" value="Genomic_DNA"/>
</dbReference>
<evidence type="ECO:0000313" key="2">
    <source>
        <dbReference type="EMBL" id="KAF0443233.1"/>
    </source>
</evidence>
<sequence>MGVGGTNNSNIPNTVYPVTSISPNPRPSQRTFNSNRQRRNRRNRYDNPDYDPDEEHDLDNYMWYGDGASGDCSDQERYNNGKIE</sequence>
<name>A0A8H3XBV1_GIGMA</name>
<evidence type="ECO:0000256" key="1">
    <source>
        <dbReference type="SAM" id="MobiDB-lite"/>
    </source>
</evidence>
<organism evidence="2 3">
    <name type="scientific">Gigaspora margarita</name>
    <dbReference type="NCBI Taxonomy" id="4874"/>
    <lineage>
        <taxon>Eukaryota</taxon>
        <taxon>Fungi</taxon>
        <taxon>Fungi incertae sedis</taxon>
        <taxon>Mucoromycota</taxon>
        <taxon>Glomeromycotina</taxon>
        <taxon>Glomeromycetes</taxon>
        <taxon>Diversisporales</taxon>
        <taxon>Gigasporaceae</taxon>
        <taxon>Gigaspora</taxon>
    </lineage>
</organism>
<feature type="compositionally biased region" description="Basic and acidic residues" evidence="1">
    <location>
        <begin position="74"/>
        <end position="84"/>
    </location>
</feature>
<evidence type="ECO:0000313" key="3">
    <source>
        <dbReference type="Proteomes" id="UP000439903"/>
    </source>
</evidence>
<protein>
    <submittedName>
        <fullName evidence="2">Uncharacterized protein</fullName>
    </submittedName>
</protein>
<feature type="compositionally biased region" description="Acidic residues" evidence="1">
    <location>
        <begin position="48"/>
        <end position="57"/>
    </location>
</feature>
<gene>
    <name evidence="2" type="ORF">F8M41_003587</name>
</gene>
<accession>A0A8H3XBV1</accession>